<evidence type="ECO:0000313" key="1">
    <source>
        <dbReference type="EMBL" id="CCD29890.1"/>
    </source>
</evidence>
<dbReference type="RefSeq" id="WP_006682989.1">
    <property type="nucleotide sequence ID" value="NZ_CAFB01000050.1"/>
</dbReference>
<organism evidence="1 2">
    <name type="scientific">Candidatus Glomeribacter gigasporarum BEG34</name>
    <dbReference type="NCBI Taxonomy" id="1070319"/>
    <lineage>
        <taxon>Bacteria</taxon>
        <taxon>Pseudomonadati</taxon>
        <taxon>Pseudomonadota</taxon>
        <taxon>Betaproteobacteria</taxon>
        <taxon>Burkholderiales</taxon>
        <taxon>Burkholderiaceae</taxon>
        <taxon>Candidatus Glomeribacter</taxon>
    </lineage>
</organism>
<proteinExistence type="predicted"/>
<sequence length="112" mass="12988">METFAVCPQSASLTEKPRLLIARYSDGYEQRAPDGLHPIQQVWQLSFLFKGEAPYQALVAFLRAHQGSRPFRWQPPGETESQLFRCSEWTPQVEPGRVWRIQCTFEQVFDSV</sequence>
<reference evidence="1 2" key="1">
    <citation type="submission" date="2011-08" db="EMBL/GenBank/DDBJ databases">
        <title>The genome of the obligate endobacterium of an arbuscular mycorrhizal fungus reveals an interphylum network of nutritional interactions.</title>
        <authorList>
            <person name="Ghignone S."/>
            <person name="Salvioli A."/>
            <person name="Anca I."/>
            <person name="Lumini E."/>
            <person name="Ortu G."/>
            <person name="Petiti L."/>
            <person name="Cruveiller S."/>
            <person name="Bianciotto V."/>
            <person name="Piffanelli P."/>
            <person name="Lanfranco L."/>
            <person name="Bonfante P."/>
        </authorList>
    </citation>
    <scope>NUCLEOTIDE SEQUENCE [LARGE SCALE GENOMIC DNA]</scope>
    <source>
        <strain evidence="1 2">BEG34</strain>
    </source>
</reference>
<name>G2JAT8_9BURK</name>
<accession>G2JAT8</accession>
<keyword evidence="2" id="KW-1185">Reference proteome</keyword>
<gene>
    <name evidence="1" type="ORF">CAGGBEG34_320021</name>
</gene>
<dbReference type="STRING" id="1070319.CAGGBEG34_320021"/>
<dbReference type="InterPro" id="IPR010265">
    <property type="entry name" value="Phage_lambda_TipM"/>
</dbReference>
<dbReference type="Proteomes" id="UP000054051">
    <property type="component" value="Unassembled WGS sequence"/>
</dbReference>
<protein>
    <submittedName>
        <fullName evidence="1">Putative phage Minor tail protein M</fullName>
    </submittedName>
</protein>
<dbReference type="AlphaFoldDB" id="G2JAT8"/>
<dbReference type="Pfam" id="PF05939">
    <property type="entry name" value="Phage_min_tail"/>
    <property type="match status" value="1"/>
</dbReference>
<evidence type="ECO:0000313" key="2">
    <source>
        <dbReference type="Proteomes" id="UP000054051"/>
    </source>
</evidence>
<dbReference type="eggNOG" id="COG4718">
    <property type="taxonomic scope" value="Bacteria"/>
</dbReference>
<comment type="caution">
    <text evidence="1">The sequence shown here is derived from an EMBL/GenBank/DDBJ whole genome shotgun (WGS) entry which is preliminary data.</text>
</comment>
<dbReference type="EMBL" id="CAFB01000050">
    <property type="protein sequence ID" value="CCD29890.1"/>
    <property type="molecule type" value="Genomic_DNA"/>
</dbReference>
<dbReference type="OrthoDB" id="8607203at2"/>